<protein>
    <submittedName>
        <fullName evidence="1">Uncharacterized protein</fullName>
    </submittedName>
</protein>
<dbReference type="AlphaFoldDB" id="A0AAN6SFW2"/>
<reference evidence="1" key="1">
    <citation type="journal article" date="2023" name="Mol. Phylogenet. Evol.">
        <title>Genome-scale phylogeny and comparative genomics of the fungal order Sordariales.</title>
        <authorList>
            <person name="Hensen N."/>
            <person name="Bonometti L."/>
            <person name="Westerberg I."/>
            <person name="Brannstrom I.O."/>
            <person name="Guillou S."/>
            <person name="Cros-Aarteil S."/>
            <person name="Calhoun S."/>
            <person name="Haridas S."/>
            <person name="Kuo A."/>
            <person name="Mondo S."/>
            <person name="Pangilinan J."/>
            <person name="Riley R."/>
            <person name="LaButti K."/>
            <person name="Andreopoulos B."/>
            <person name="Lipzen A."/>
            <person name="Chen C."/>
            <person name="Yan M."/>
            <person name="Daum C."/>
            <person name="Ng V."/>
            <person name="Clum A."/>
            <person name="Steindorff A."/>
            <person name="Ohm R.A."/>
            <person name="Martin F."/>
            <person name="Silar P."/>
            <person name="Natvig D.O."/>
            <person name="Lalanne C."/>
            <person name="Gautier V."/>
            <person name="Ament-Velasquez S.L."/>
            <person name="Kruys A."/>
            <person name="Hutchinson M.I."/>
            <person name="Powell A.J."/>
            <person name="Barry K."/>
            <person name="Miller A.N."/>
            <person name="Grigoriev I.V."/>
            <person name="Debuchy R."/>
            <person name="Gladieux P."/>
            <person name="Hiltunen Thoren M."/>
            <person name="Johannesson H."/>
        </authorList>
    </citation>
    <scope>NUCLEOTIDE SEQUENCE</scope>
    <source>
        <strain evidence="1">CBS 626.80</strain>
    </source>
</reference>
<accession>A0AAN6SFW2</accession>
<evidence type="ECO:0000313" key="1">
    <source>
        <dbReference type="EMBL" id="KAK3952054.1"/>
    </source>
</evidence>
<gene>
    <name evidence="1" type="ORF">QBC32DRAFT_314267</name>
</gene>
<dbReference type="EMBL" id="MU859132">
    <property type="protein sequence ID" value="KAK3952054.1"/>
    <property type="molecule type" value="Genomic_DNA"/>
</dbReference>
<sequence length="254" mass="28533">MPHSTKTLAPASSLLARQLAATAVSYIFNKHDIPHAFIGGLPLNLLGHTRYGSDIDVLVDETAFCGEDIRKMKPHLVEILVKHDDRFTTTNGALMHLHFHATIGEDAVEVPVETLPAGQLALPLRLEDVEKIGVSQIPILPPELFFITKAKRAAALIGSSRPKSVARLAHDEQDLDFLLRWMGQHGRIIDIHRYCSLLERQQNTQAQSVLKNRLYKQLRDLYLYWSAKEHQGSGQAEAFKNVIATIDQAYFQEK</sequence>
<proteinExistence type="predicted"/>
<dbReference type="SUPFAM" id="SSF81301">
    <property type="entry name" value="Nucleotidyltransferase"/>
    <property type="match status" value="1"/>
</dbReference>
<dbReference type="Gene3D" id="3.30.460.40">
    <property type="match status" value="1"/>
</dbReference>
<comment type="caution">
    <text evidence="1">The sequence shown here is derived from an EMBL/GenBank/DDBJ whole genome shotgun (WGS) entry which is preliminary data.</text>
</comment>
<dbReference type="InterPro" id="IPR043519">
    <property type="entry name" value="NT_sf"/>
</dbReference>
<evidence type="ECO:0000313" key="2">
    <source>
        <dbReference type="Proteomes" id="UP001303222"/>
    </source>
</evidence>
<organism evidence="1 2">
    <name type="scientific">Pseudoneurospora amorphoporcata</name>
    <dbReference type="NCBI Taxonomy" id="241081"/>
    <lineage>
        <taxon>Eukaryota</taxon>
        <taxon>Fungi</taxon>
        <taxon>Dikarya</taxon>
        <taxon>Ascomycota</taxon>
        <taxon>Pezizomycotina</taxon>
        <taxon>Sordariomycetes</taxon>
        <taxon>Sordariomycetidae</taxon>
        <taxon>Sordariales</taxon>
        <taxon>Sordariaceae</taxon>
        <taxon>Pseudoneurospora</taxon>
    </lineage>
</organism>
<keyword evidence="2" id="KW-1185">Reference proteome</keyword>
<name>A0AAN6SFW2_9PEZI</name>
<dbReference type="Proteomes" id="UP001303222">
    <property type="component" value="Unassembled WGS sequence"/>
</dbReference>
<reference evidence="1" key="2">
    <citation type="submission" date="2023-06" db="EMBL/GenBank/DDBJ databases">
        <authorList>
            <consortium name="Lawrence Berkeley National Laboratory"/>
            <person name="Mondo S.J."/>
            <person name="Hensen N."/>
            <person name="Bonometti L."/>
            <person name="Westerberg I."/>
            <person name="Brannstrom I.O."/>
            <person name="Guillou S."/>
            <person name="Cros-Aarteil S."/>
            <person name="Calhoun S."/>
            <person name="Haridas S."/>
            <person name="Kuo A."/>
            <person name="Pangilinan J."/>
            <person name="Riley R."/>
            <person name="Labutti K."/>
            <person name="Andreopoulos B."/>
            <person name="Lipzen A."/>
            <person name="Chen C."/>
            <person name="Yanf M."/>
            <person name="Daum C."/>
            <person name="Ng V."/>
            <person name="Clum A."/>
            <person name="Steindorff A."/>
            <person name="Ohm R."/>
            <person name="Martin F."/>
            <person name="Silar P."/>
            <person name="Natvig D."/>
            <person name="Lalanne C."/>
            <person name="Gautier V."/>
            <person name="Ament-Velasquez S.L."/>
            <person name="Kruys A."/>
            <person name="Hutchinson M.I."/>
            <person name="Powell A.J."/>
            <person name="Barry K."/>
            <person name="Miller A.N."/>
            <person name="Grigoriev I.V."/>
            <person name="Debuchy R."/>
            <person name="Gladieux P."/>
            <person name="Thoren M.H."/>
            <person name="Johannesson H."/>
        </authorList>
    </citation>
    <scope>NUCLEOTIDE SEQUENCE</scope>
    <source>
        <strain evidence="1">CBS 626.80</strain>
    </source>
</reference>